<accession>A0A8K0UL22</accession>
<feature type="domain" description="DUF6535" evidence="2">
    <location>
        <begin position="1"/>
        <end position="183"/>
    </location>
</feature>
<protein>
    <recommendedName>
        <fullName evidence="2">DUF6535 domain-containing protein</fullName>
    </recommendedName>
</protein>
<feature type="non-terminal residue" evidence="3">
    <location>
        <position position="1"/>
    </location>
</feature>
<comment type="caution">
    <text evidence="3">The sequence shown here is derived from an EMBL/GenBank/DDBJ whole genome shotgun (WGS) entry which is preliminary data.</text>
</comment>
<reference evidence="3" key="1">
    <citation type="journal article" date="2021" name="New Phytol.">
        <title>Evolutionary innovations through gain and loss of genes in the ectomycorrhizal Boletales.</title>
        <authorList>
            <person name="Wu G."/>
            <person name="Miyauchi S."/>
            <person name="Morin E."/>
            <person name="Kuo A."/>
            <person name="Drula E."/>
            <person name="Varga T."/>
            <person name="Kohler A."/>
            <person name="Feng B."/>
            <person name="Cao Y."/>
            <person name="Lipzen A."/>
            <person name="Daum C."/>
            <person name="Hundley H."/>
            <person name="Pangilinan J."/>
            <person name="Johnson J."/>
            <person name="Barry K."/>
            <person name="LaButti K."/>
            <person name="Ng V."/>
            <person name="Ahrendt S."/>
            <person name="Min B."/>
            <person name="Choi I.G."/>
            <person name="Park H."/>
            <person name="Plett J.M."/>
            <person name="Magnuson J."/>
            <person name="Spatafora J.W."/>
            <person name="Nagy L.G."/>
            <person name="Henrissat B."/>
            <person name="Grigoriev I.V."/>
            <person name="Yang Z.L."/>
            <person name="Xu J."/>
            <person name="Martin F.M."/>
        </authorList>
    </citation>
    <scope>NUCLEOTIDE SEQUENCE</scope>
    <source>
        <strain evidence="3">KKN 215</strain>
    </source>
</reference>
<evidence type="ECO:0000256" key="1">
    <source>
        <dbReference type="SAM" id="Phobius"/>
    </source>
</evidence>
<feature type="transmembrane region" description="Helical" evidence="1">
    <location>
        <begin position="23"/>
        <end position="42"/>
    </location>
</feature>
<dbReference type="AlphaFoldDB" id="A0A8K0UL22"/>
<name>A0A8K0UL22_9AGAR</name>
<keyword evidence="1" id="KW-0812">Transmembrane</keyword>
<keyword evidence="1" id="KW-0472">Membrane</keyword>
<keyword evidence="1" id="KW-1133">Transmembrane helix</keyword>
<gene>
    <name evidence="3" type="ORF">BXZ70DRAFT_867575</name>
</gene>
<feature type="non-terminal residue" evidence="3">
    <location>
        <position position="224"/>
    </location>
</feature>
<dbReference type="OrthoDB" id="3235960at2759"/>
<dbReference type="EMBL" id="JAEVFJ010000027">
    <property type="protein sequence ID" value="KAH8093868.1"/>
    <property type="molecule type" value="Genomic_DNA"/>
</dbReference>
<feature type="transmembrane region" description="Helical" evidence="1">
    <location>
        <begin position="192"/>
        <end position="214"/>
    </location>
</feature>
<evidence type="ECO:0000313" key="3">
    <source>
        <dbReference type="EMBL" id="KAH8093868.1"/>
    </source>
</evidence>
<feature type="transmembrane region" description="Helical" evidence="1">
    <location>
        <begin position="165"/>
        <end position="185"/>
    </location>
</feature>
<sequence>WSLYNAAAERSDEVFIAHLRDSMGSVLIISGLFSATVTSLIVESYRTLERDPASDTVLYLAEISKQLAEIAHGPNFGNSSFQPIPSLPPFEPSASDVTVNMLWILSLMFSLACGLVATMVLSWLNKYSRMVDLHADPRHRATQHARYFNALKQSNLNLLVEALPALLHASFVLFFLGIVTFMIPINTLIATVVTIVAGILGVLYLACTAVPFFIEHSPYSTPLS</sequence>
<dbReference type="Pfam" id="PF20153">
    <property type="entry name" value="DUF6535"/>
    <property type="match status" value="1"/>
</dbReference>
<evidence type="ECO:0000313" key="4">
    <source>
        <dbReference type="Proteomes" id="UP000813824"/>
    </source>
</evidence>
<proteinExistence type="predicted"/>
<feature type="transmembrane region" description="Helical" evidence="1">
    <location>
        <begin position="102"/>
        <end position="124"/>
    </location>
</feature>
<keyword evidence="4" id="KW-1185">Reference proteome</keyword>
<evidence type="ECO:0000259" key="2">
    <source>
        <dbReference type="Pfam" id="PF20153"/>
    </source>
</evidence>
<organism evidence="3 4">
    <name type="scientific">Cristinia sonorae</name>
    <dbReference type="NCBI Taxonomy" id="1940300"/>
    <lineage>
        <taxon>Eukaryota</taxon>
        <taxon>Fungi</taxon>
        <taxon>Dikarya</taxon>
        <taxon>Basidiomycota</taxon>
        <taxon>Agaricomycotina</taxon>
        <taxon>Agaricomycetes</taxon>
        <taxon>Agaricomycetidae</taxon>
        <taxon>Agaricales</taxon>
        <taxon>Pleurotineae</taxon>
        <taxon>Stephanosporaceae</taxon>
        <taxon>Cristinia</taxon>
    </lineage>
</organism>
<dbReference type="Proteomes" id="UP000813824">
    <property type="component" value="Unassembled WGS sequence"/>
</dbReference>
<dbReference type="InterPro" id="IPR045338">
    <property type="entry name" value="DUF6535"/>
</dbReference>